<dbReference type="EMBL" id="JACHGR010000003">
    <property type="protein sequence ID" value="MBB6055163.1"/>
    <property type="molecule type" value="Genomic_DNA"/>
</dbReference>
<keyword evidence="1" id="KW-1133">Transmembrane helix</keyword>
<organism evidence="2 3">
    <name type="scientific">Tolumonas osonensis</name>
    <dbReference type="NCBI Taxonomy" id="675874"/>
    <lineage>
        <taxon>Bacteria</taxon>
        <taxon>Pseudomonadati</taxon>
        <taxon>Pseudomonadota</taxon>
        <taxon>Gammaproteobacteria</taxon>
        <taxon>Aeromonadales</taxon>
        <taxon>Aeromonadaceae</taxon>
        <taxon>Tolumonas</taxon>
    </lineage>
</organism>
<evidence type="ECO:0000313" key="2">
    <source>
        <dbReference type="EMBL" id="MBB6055163.1"/>
    </source>
</evidence>
<gene>
    <name evidence="2" type="ORF">HNR75_001045</name>
</gene>
<proteinExistence type="predicted"/>
<dbReference type="RefSeq" id="WP_188025940.1">
    <property type="nucleotide sequence ID" value="NZ_JACHGR010000003.1"/>
</dbReference>
<dbReference type="Proteomes" id="UP000585721">
    <property type="component" value="Unassembled WGS sequence"/>
</dbReference>
<dbReference type="AlphaFoldDB" id="A0A841GNX3"/>
<feature type="transmembrane region" description="Helical" evidence="1">
    <location>
        <begin position="96"/>
        <end position="114"/>
    </location>
</feature>
<keyword evidence="1" id="KW-0812">Transmembrane</keyword>
<keyword evidence="1" id="KW-0472">Membrane</keyword>
<sequence>MLPILLYEPLPLIYLCGGAALLAKGESGLLLISAGLFFWAGALIWILRSKSRRTDIRPTRQHFSPKYLFFPEALYEFRPFFYSFVGILFIRNTGQTFWLVTGSILILWAVYCLYRRAVNRRHMTREQHKSAKLKTRITD</sequence>
<keyword evidence="3" id="KW-1185">Reference proteome</keyword>
<name>A0A841GNX3_9GAMM</name>
<reference evidence="2 3" key="1">
    <citation type="submission" date="2020-08" db="EMBL/GenBank/DDBJ databases">
        <title>Genomic Encyclopedia of Type Strains, Phase IV (KMG-IV): sequencing the most valuable type-strain genomes for metagenomic binning, comparative biology and taxonomic classification.</title>
        <authorList>
            <person name="Goeker M."/>
        </authorList>
    </citation>
    <scope>NUCLEOTIDE SEQUENCE [LARGE SCALE GENOMIC DNA]</scope>
    <source>
        <strain evidence="2 3">DSM 22975</strain>
    </source>
</reference>
<evidence type="ECO:0000313" key="3">
    <source>
        <dbReference type="Proteomes" id="UP000585721"/>
    </source>
</evidence>
<feature type="transmembrane region" description="Helical" evidence="1">
    <location>
        <begin position="68"/>
        <end position="90"/>
    </location>
</feature>
<evidence type="ECO:0000256" key="1">
    <source>
        <dbReference type="SAM" id="Phobius"/>
    </source>
</evidence>
<comment type="caution">
    <text evidence="2">The sequence shown here is derived from an EMBL/GenBank/DDBJ whole genome shotgun (WGS) entry which is preliminary data.</text>
</comment>
<feature type="transmembrane region" description="Helical" evidence="1">
    <location>
        <begin position="29"/>
        <end position="47"/>
    </location>
</feature>
<protein>
    <submittedName>
        <fullName evidence="2">Putative membrane protein</fullName>
    </submittedName>
</protein>
<accession>A0A841GNX3</accession>